<organism evidence="36 37">
    <name type="scientific">Rhizophlyctis rosea</name>
    <dbReference type="NCBI Taxonomy" id="64517"/>
    <lineage>
        <taxon>Eukaryota</taxon>
        <taxon>Fungi</taxon>
        <taxon>Fungi incertae sedis</taxon>
        <taxon>Chytridiomycota</taxon>
        <taxon>Chytridiomycota incertae sedis</taxon>
        <taxon>Chytridiomycetes</taxon>
        <taxon>Rhizophlyctidales</taxon>
        <taxon>Rhizophlyctidaceae</taxon>
        <taxon>Rhizophlyctis</taxon>
    </lineage>
</organism>
<dbReference type="InterPro" id="IPR036930">
    <property type="entry name" value="WGR_dom_sf"/>
</dbReference>
<evidence type="ECO:0000256" key="25">
    <source>
        <dbReference type="ARBA" id="ARBA00024347"/>
    </source>
</evidence>
<evidence type="ECO:0000256" key="27">
    <source>
        <dbReference type="ARBA" id="ARBA00048241"/>
    </source>
</evidence>
<evidence type="ECO:0000256" key="31">
    <source>
        <dbReference type="SAM" id="MobiDB-lite"/>
    </source>
</evidence>
<evidence type="ECO:0000259" key="34">
    <source>
        <dbReference type="PROSITE" id="PS51060"/>
    </source>
</evidence>
<feature type="compositionally biased region" description="Basic residues" evidence="31">
    <location>
        <begin position="62"/>
        <end position="71"/>
    </location>
</feature>
<keyword evidence="20" id="KW-0238">DNA-binding</keyword>
<dbReference type="GO" id="GO:0003950">
    <property type="term" value="F:NAD+ poly-ADP-ribosyltransferase activity"/>
    <property type="evidence" value="ECO:0007669"/>
    <property type="project" value="UniProtKB-UniRule"/>
</dbReference>
<dbReference type="InterPro" id="IPR004102">
    <property type="entry name" value="Poly(ADP-ribose)pol_reg_dom"/>
</dbReference>
<evidence type="ECO:0000256" key="11">
    <source>
        <dbReference type="ARBA" id="ARBA00022695"/>
    </source>
</evidence>
<comment type="catalytic activity">
    <reaction evidence="24">
        <text>L-aspartyl-[protein] + NAD(+) = 4-O-(ADP-D-ribosyl)-L-aspartyl-[protein] + nicotinamide</text>
        <dbReference type="Rhea" id="RHEA:54424"/>
        <dbReference type="Rhea" id="RHEA-COMP:9867"/>
        <dbReference type="Rhea" id="RHEA-COMP:13832"/>
        <dbReference type="ChEBI" id="CHEBI:17154"/>
        <dbReference type="ChEBI" id="CHEBI:29961"/>
        <dbReference type="ChEBI" id="CHEBI:57540"/>
        <dbReference type="ChEBI" id="CHEBI:138102"/>
    </reaction>
    <physiologicalReaction direction="left-to-right" evidence="24">
        <dbReference type="Rhea" id="RHEA:54425"/>
    </physiologicalReaction>
</comment>
<dbReference type="Proteomes" id="UP001212841">
    <property type="component" value="Unassembled WGS sequence"/>
</dbReference>
<keyword evidence="6" id="KW-1017">Isopeptide bond</keyword>
<evidence type="ECO:0000256" key="18">
    <source>
        <dbReference type="ARBA" id="ARBA00023015"/>
    </source>
</evidence>
<evidence type="ECO:0000256" key="22">
    <source>
        <dbReference type="ARBA" id="ARBA00023242"/>
    </source>
</evidence>
<dbReference type="InterPro" id="IPR036616">
    <property type="entry name" value="Poly(ADP-ribose)pol_reg_dom_sf"/>
</dbReference>
<evidence type="ECO:0000256" key="8">
    <source>
        <dbReference type="ARBA" id="ARBA00022588"/>
    </source>
</evidence>
<keyword evidence="5" id="KW-0963">Cytoplasm</keyword>
<dbReference type="InterPro" id="IPR050800">
    <property type="entry name" value="ARTD/PARP"/>
</dbReference>
<dbReference type="Pfam" id="PF05406">
    <property type="entry name" value="WGR"/>
    <property type="match status" value="1"/>
</dbReference>
<dbReference type="GO" id="GO:0003677">
    <property type="term" value="F:DNA binding"/>
    <property type="evidence" value="ECO:0007669"/>
    <property type="project" value="UniProtKB-KW"/>
</dbReference>
<keyword evidence="4" id="KW-0158">Chromosome</keyword>
<dbReference type="GO" id="GO:0008270">
    <property type="term" value="F:zinc ion binding"/>
    <property type="evidence" value="ECO:0007669"/>
    <property type="project" value="UniProtKB-KW"/>
</dbReference>
<dbReference type="GO" id="GO:0005694">
    <property type="term" value="C:chromosome"/>
    <property type="evidence" value="ECO:0007669"/>
    <property type="project" value="UniProtKB-SubCell"/>
</dbReference>
<dbReference type="Gene3D" id="3.90.228.10">
    <property type="match status" value="1"/>
</dbReference>
<comment type="catalytic activity">
    <reaction evidence="26">
        <text>NAD(+) + (ADP-D-ribosyl)n-acceptor = nicotinamide + (ADP-D-ribosyl)n+1-acceptor + H(+).</text>
        <dbReference type="EC" id="2.4.2.30"/>
    </reaction>
</comment>
<dbReference type="FunFam" id="3.90.228.10:FF:000002">
    <property type="entry name" value="Poly [ADP-ribose] polymerase"/>
    <property type="match status" value="1"/>
</dbReference>
<dbReference type="GO" id="GO:0002376">
    <property type="term" value="P:immune system process"/>
    <property type="evidence" value="ECO:0007669"/>
    <property type="project" value="UniProtKB-KW"/>
</dbReference>
<comment type="catalytic activity">
    <reaction evidence="23">
        <text>L-glutamyl-[protein] + NAD(+) = 5-O-(ADP-D-ribosyl)-L-glutamyl-[protein] + nicotinamide</text>
        <dbReference type="Rhea" id="RHEA:58224"/>
        <dbReference type="Rhea" id="RHEA-COMP:10208"/>
        <dbReference type="Rhea" id="RHEA-COMP:15089"/>
        <dbReference type="ChEBI" id="CHEBI:17154"/>
        <dbReference type="ChEBI" id="CHEBI:29973"/>
        <dbReference type="ChEBI" id="CHEBI:57540"/>
        <dbReference type="ChEBI" id="CHEBI:142540"/>
    </reaction>
    <physiologicalReaction direction="left-to-right" evidence="23">
        <dbReference type="Rhea" id="RHEA:58225"/>
    </physiologicalReaction>
</comment>
<feature type="compositionally biased region" description="Acidic residues" evidence="31">
    <location>
        <begin position="43"/>
        <end position="58"/>
    </location>
</feature>
<evidence type="ECO:0000256" key="24">
    <source>
        <dbReference type="ARBA" id="ARBA00024164"/>
    </source>
</evidence>
<keyword evidence="37" id="KW-1185">Reference proteome</keyword>
<sequence>MITIPEKPEDPEEEDEDIPNNGKGKGKGAAATKKRKRGAKTAEDDEEEEAKNEPEEDEKPAKRTTRSRRGAAKATKQDDGEEPAEEIALKGNVKGKGAVKSEDSAPSSSSSAPVDPLTAKLRDQNKAVWQMRDKIKGDSGRGLKQYVAELLQANGYEVSPHWDVEKVVGYLADAMVFGRTQVSRLVAKEYEYACPGQTEWAKCTFSTTDPMFEAFDIPEDNAEEEWLEGYKWTPQERVFIKKREAPAQPAKNMREELKRKRLENATRIIDTDQPFKGRTFAFAGKLSATQAHYQTVVQNGGGEIAKTIGDGVTMVISTKAEVDKASSKIKQAEEWEIDVVDESYINDCIEQKKRFYHGDPKYILIANRKETDESGSKKRKTEEEERPKTTKLTVKGGAAVDPASDLEQTHHVLKEGNLLWSIVLAKADVQTGRNSYYKLQVLEPDRTGSYYLFRSWGRVGTDVGGDKVENLPKQVAKEQFRALYLEKCGNEFGDPNPKKIPGLLFPLEVDFGEEDDKLGAGSIVEAGSKTQLAQPIQDLMRLIFDVKAMRETLKEMEIDLTKMPLGKISKNMITSAYEVLSKAMDLVTNGSEGTSHGQIIALSNQFFTLVPHDFGTGNAPLLNDKDIIHSKVEMLDTLRDMEIATTLLKTGDDQKEEDPIDVHYTSLKTKMEVVNKDSEEFRMIEECTKSTHAPTHTNYTLEIEDVFRVERYGERDRFVGNGWDRIDNQKVLWHGSRITNFAGILSQGLRIAPPEAPVTGCMFGKGIYFADMVSKSANYCFASADNPRGLLILSEVALGQMYERVNAEYVEKLPRGKSSTKGVGQTGPSKFVPFPYRTFDEKDPVSESGEADGKGLHMPMGPPGPQPLPGKARHSSLLYNEYIVYDVNQVVVRYLIKVKFNFGRRR</sequence>
<evidence type="ECO:0000259" key="35">
    <source>
        <dbReference type="PROSITE" id="PS51977"/>
    </source>
</evidence>
<feature type="domain" description="WGR" evidence="35">
    <location>
        <begin position="409"/>
        <end position="504"/>
    </location>
</feature>
<evidence type="ECO:0000256" key="16">
    <source>
        <dbReference type="ARBA" id="ARBA00022833"/>
    </source>
</evidence>
<dbReference type="InterPro" id="IPR001357">
    <property type="entry name" value="BRCT_dom"/>
</dbReference>
<evidence type="ECO:0000256" key="15">
    <source>
        <dbReference type="ARBA" id="ARBA00022771"/>
    </source>
</evidence>
<keyword evidence="18" id="KW-0805">Transcription regulation</keyword>
<dbReference type="GO" id="GO:0070212">
    <property type="term" value="P:protein poly-ADP-ribosylation"/>
    <property type="evidence" value="ECO:0007669"/>
    <property type="project" value="TreeGrafter"/>
</dbReference>
<dbReference type="Gene3D" id="3.40.50.10190">
    <property type="entry name" value="BRCT domain"/>
    <property type="match status" value="1"/>
</dbReference>
<evidence type="ECO:0000256" key="4">
    <source>
        <dbReference type="ARBA" id="ARBA00022454"/>
    </source>
</evidence>
<evidence type="ECO:0000256" key="9">
    <source>
        <dbReference type="ARBA" id="ARBA00022676"/>
    </source>
</evidence>
<evidence type="ECO:0000259" key="32">
    <source>
        <dbReference type="PROSITE" id="PS50172"/>
    </source>
</evidence>
<evidence type="ECO:0000259" key="33">
    <source>
        <dbReference type="PROSITE" id="PS51059"/>
    </source>
</evidence>
<evidence type="ECO:0000256" key="28">
    <source>
        <dbReference type="ARBA" id="ARBA00048339"/>
    </source>
</evidence>
<evidence type="ECO:0000313" key="36">
    <source>
        <dbReference type="EMBL" id="KAJ3049780.1"/>
    </source>
</evidence>
<dbReference type="InterPro" id="IPR049296">
    <property type="entry name" value="PARP1-like_PADR1_N"/>
</dbReference>
<keyword evidence="7" id="KW-0021">Allosteric enzyme</keyword>
<dbReference type="PROSITE" id="PS51977">
    <property type="entry name" value="WGR"/>
    <property type="match status" value="1"/>
</dbReference>
<dbReference type="InterPro" id="IPR008893">
    <property type="entry name" value="WGR_domain"/>
</dbReference>
<evidence type="ECO:0000256" key="20">
    <source>
        <dbReference type="ARBA" id="ARBA00023125"/>
    </source>
</evidence>
<evidence type="ECO:0000256" key="14">
    <source>
        <dbReference type="ARBA" id="ARBA00022765"/>
    </source>
</evidence>
<gene>
    <name evidence="36" type="primary">PARP1</name>
    <name evidence="36" type="ORF">HK097_009222</name>
</gene>
<comment type="caution">
    <text evidence="36">The sequence shown here is derived from an EMBL/GenBank/DDBJ whole genome shotgun (WGS) entry which is preliminary data.</text>
</comment>
<dbReference type="GO" id="GO:0006302">
    <property type="term" value="P:double-strand break repair"/>
    <property type="evidence" value="ECO:0007669"/>
    <property type="project" value="TreeGrafter"/>
</dbReference>
<dbReference type="SMART" id="SM00773">
    <property type="entry name" value="WGR"/>
    <property type="match status" value="1"/>
</dbReference>
<evidence type="ECO:0000256" key="23">
    <source>
        <dbReference type="ARBA" id="ARBA00024159"/>
    </source>
</evidence>
<dbReference type="CDD" id="cd17747">
    <property type="entry name" value="BRCT_PARP1"/>
    <property type="match status" value="1"/>
</dbReference>
<evidence type="ECO:0000256" key="5">
    <source>
        <dbReference type="ARBA" id="ARBA00022490"/>
    </source>
</evidence>
<comment type="catalytic activity">
    <reaction evidence="27">
        <text>L-histidyl-[protein] + NAD(+) = N(tele)-(ADP-D-ribosyl)-L-histidyl-[protein] + nicotinamide + H(+)</text>
        <dbReference type="Rhea" id="RHEA:72071"/>
        <dbReference type="Rhea" id="RHEA-COMP:9745"/>
        <dbReference type="Rhea" id="RHEA-COMP:18085"/>
        <dbReference type="ChEBI" id="CHEBI:15378"/>
        <dbReference type="ChEBI" id="CHEBI:17154"/>
        <dbReference type="ChEBI" id="CHEBI:29979"/>
        <dbReference type="ChEBI" id="CHEBI:57540"/>
        <dbReference type="ChEBI" id="CHEBI:191398"/>
    </reaction>
    <physiologicalReaction direction="left-to-right" evidence="27">
        <dbReference type="Rhea" id="RHEA:72072"/>
    </physiologicalReaction>
</comment>
<evidence type="ECO:0000256" key="3">
    <source>
        <dbReference type="ARBA" id="ARBA00004604"/>
    </source>
</evidence>
<comment type="catalytic activity">
    <reaction evidence="29">
        <text>L-seryl-[protein] + NAD(+) = O-(ADP-D-ribosyl)-L-seryl-[protein] + nicotinamide + H(+)</text>
        <dbReference type="Rhea" id="RHEA:58232"/>
        <dbReference type="Rhea" id="RHEA-COMP:9863"/>
        <dbReference type="Rhea" id="RHEA-COMP:15091"/>
        <dbReference type="ChEBI" id="CHEBI:15378"/>
        <dbReference type="ChEBI" id="CHEBI:17154"/>
        <dbReference type="ChEBI" id="CHEBI:29999"/>
        <dbReference type="ChEBI" id="CHEBI:57540"/>
        <dbReference type="ChEBI" id="CHEBI:142556"/>
    </reaction>
    <physiologicalReaction direction="left-to-right" evidence="29">
        <dbReference type="Rhea" id="RHEA:58233"/>
    </physiologicalReaction>
</comment>
<dbReference type="GO" id="GO:1990404">
    <property type="term" value="F:NAD+-protein mono-ADP-ribosyltransferase activity"/>
    <property type="evidence" value="ECO:0007669"/>
    <property type="project" value="TreeGrafter"/>
</dbReference>
<dbReference type="SUPFAM" id="SSF47587">
    <property type="entry name" value="Domain of poly(ADP-ribose) polymerase"/>
    <property type="match status" value="1"/>
</dbReference>
<dbReference type="Gene3D" id="1.10.20.130">
    <property type="match status" value="1"/>
</dbReference>
<evidence type="ECO:0000256" key="30">
    <source>
        <dbReference type="RuleBase" id="RU362114"/>
    </source>
</evidence>
<feature type="domain" description="PARP catalytic" evidence="33">
    <location>
        <begin position="658"/>
        <end position="906"/>
    </location>
</feature>
<dbReference type="AlphaFoldDB" id="A0AAD5SHE1"/>
<dbReference type="SMART" id="SM00292">
    <property type="entry name" value="BRCT"/>
    <property type="match status" value="1"/>
</dbReference>
<dbReference type="SUPFAM" id="SSF142921">
    <property type="entry name" value="WGR domain-like"/>
    <property type="match status" value="1"/>
</dbReference>
<evidence type="ECO:0000256" key="1">
    <source>
        <dbReference type="ARBA" id="ARBA00004286"/>
    </source>
</evidence>
<evidence type="ECO:0000256" key="19">
    <source>
        <dbReference type="ARBA" id="ARBA00023027"/>
    </source>
</evidence>
<dbReference type="GO" id="GO:0005730">
    <property type="term" value="C:nucleolus"/>
    <property type="evidence" value="ECO:0007669"/>
    <property type="project" value="UniProtKB-SubCell"/>
</dbReference>
<evidence type="ECO:0000256" key="12">
    <source>
        <dbReference type="ARBA" id="ARBA00022723"/>
    </source>
</evidence>
<dbReference type="PROSITE" id="PS50172">
    <property type="entry name" value="BRCT"/>
    <property type="match status" value="1"/>
</dbReference>
<evidence type="ECO:0000256" key="7">
    <source>
        <dbReference type="ARBA" id="ARBA00022533"/>
    </source>
</evidence>
<keyword evidence="10 30" id="KW-0808">Transferase</keyword>
<keyword evidence="16" id="KW-0862">Zinc</keyword>
<name>A0AAD5SHE1_9FUNG</name>
<dbReference type="GO" id="GO:0016779">
    <property type="term" value="F:nucleotidyltransferase activity"/>
    <property type="evidence" value="ECO:0007669"/>
    <property type="project" value="UniProtKB-KW"/>
</dbReference>
<keyword evidence="8" id="KW-0399">Innate immunity</keyword>
<protein>
    <recommendedName>
        <fullName evidence="30">Poly [ADP-ribose] polymerase</fullName>
        <shortName evidence="30">PARP</shortName>
        <ecNumber evidence="30">2.4.2.-</ecNumber>
    </recommendedName>
</protein>
<dbReference type="PROSITE" id="PS51060">
    <property type="entry name" value="PARP_ALPHA_HD"/>
    <property type="match status" value="1"/>
</dbReference>
<keyword evidence="11" id="KW-0548">Nucleotidyltransferase</keyword>
<comment type="similarity">
    <text evidence="25">Belongs to the ARTD/PARP family.</text>
</comment>
<dbReference type="GO" id="GO:0005829">
    <property type="term" value="C:cytosol"/>
    <property type="evidence" value="ECO:0007669"/>
    <property type="project" value="UniProtKB-SubCell"/>
</dbReference>
<keyword evidence="21" id="KW-0804">Transcription</keyword>
<keyword evidence="15" id="KW-0863">Zinc-finger</keyword>
<feature type="region of interest" description="Disordered" evidence="31">
    <location>
        <begin position="840"/>
        <end position="867"/>
    </location>
</feature>
<evidence type="ECO:0000256" key="13">
    <source>
        <dbReference type="ARBA" id="ARBA00022737"/>
    </source>
</evidence>
<feature type="compositionally biased region" description="Acidic residues" evidence="31">
    <location>
        <begin position="9"/>
        <end position="18"/>
    </location>
</feature>
<comment type="catalytic activity">
    <reaction evidence="28">
        <text>L-tyrosyl-[protein] + NAD(+) = O-(ADP-D-ribosyl)-L-tyrosyl-[protein] + nicotinamide + H(+)</text>
        <dbReference type="Rhea" id="RHEA:58236"/>
        <dbReference type="Rhea" id="RHEA-COMP:10136"/>
        <dbReference type="Rhea" id="RHEA-COMP:15092"/>
        <dbReference type="ChEBI" id="CHEBI:15378"/>
        <dbReference type="ChEBI" id="CHEBI:17154"/>
        <dbReference type="ChEBI" id="CHEBI:46858"/>
        <dbReference type="ChEBI" id="CHEBI:57540"/>
        <dbReference type="ChEBI" id="CHEBI:142557"/>
    </reaction>
    <physiologicalReaction direction="left-to-right" evidence="28">
        <dbReference type="Rhea" id="RHEA:58237"/>
    </physiologicalReaction>
</comment>
<keyword evidence="17" id="KW-0391">Immunity</keyword>
<keyword evidence="19 30" id="KW-0520">NAD</keyword>
<dbReference type="SUPFAM" id="SSF56399">
    <property type="entry name" value="ADP-ribosylation"/>
    <property type="match status" value="1"/>
</dbReference>
<keyword evidence="22" id="KW-0539">Nucleus</keyword>
<feature type="compositionally biased region" description="Basic and acidic residues" evidence="31">
    <location>
        <begin position="840"/>
        <end position="855"/>
    </location>
</feature>
<feature type="compositionally biased region" description="Basic and acidic residues" evidence="31">
    <location>
        <begin position="367"/>
        <end position="388"/>
    </location>
</feature>
<dbReference type="InterPro" id="IPR012317">
    <property type="entry name" value="Poly(ADP-ribose)pol_cat_dom"/>
</dbReference>
<evidence type="ECO:0000256" key="6">
    <source>
        <dbReference type="ARBA" id="ARBA00022499"/>
    </source>
</evidence>
<keyword evidence="12" id="KW-0479">Metal-binding</keyword>
<accession>A0AAD5SHE1</accession>
<dbReference type="Pfam" id="PF02877">
    <property type="entry name" value="PARP_reg"/>
    <property type="match status" value="1"/>
</dbReference>
<dbReference type="Pfam" id="PF21728">
    <property type="entry name" value="PADR1_N"/>
    <property type="match status" value="1"/>
</dbReference>
<feature type="domain" description="BRCT" evidence="32">
    <location>
        <begin position="270"/>
        <end position="353"/>
    </location>
</feature>
<feature type="domain" description="PARP alpha-helical" evidence="34">
    <location>
        <begin position="529"/>
        <end position="649"/>
    </location>
</feature>
<feature type="region of interest" description="Disordered" evidence="31">
    <location>
        <begin position="1"/>
        <end position="119"/>
    </location>
</feature>
<proteinExistence type="inferred from homology"/>
<feature type="compositionally biased region" description="Low complexity" evidence="31">
    <location>
        <begin position="104"/>
        <end position="113"/>
    </location>
</feature>
<evidence type="ECO:0000256" key="10">
    <source>
        <dbReference type="ARBA" id="ARBA00022679"/>
    </source>
</evidence>
<feature type="region of interest" description="Disordered" evidence="31">
    <location>
        <begin position="367"/>
        <end position="391"/>
    </location>
</feature>
<keyword evidence="13" id="KW-0677">Repeat</keyword>
<keyword evidence="14" id="KW-0013">ADP-ribosylation</keyword>
<evidence type="ECO:0000313" key="37">
    <source>
        <dbReference type="Proteomes" id="UP001212841"/>
    </source>
</evidence>
<evidence type="ECO:0000256" key="21">
    <source>
        <dbReference type="ARBA" id="ARBA00023163"/>
    </source>
</evidence>
<dbReference type="InterPro" id="IPR036420">
    <property type="entry name" value="BRCT_dom_sf"/>
</dbReference>
<dbReference type="InterPro" id="IPR038650">
    <property type="entry name" value="PADR1_C_dom_sf"/>
</dbReference>
<dbReference type="Gene3D" id="1.20.142.10">
    <property type="entry name" value="Poly(ADP-ribose) polymerase, regulatory domain"/>
    <property type="match status" value="1"/>
</dbReference>
<dbReference type="EMBL" id="JADGJD010000596">
    <property type="protein sequence ID" value="KAJ3049780.1"/>
    <property type="molecule type" value="Genomic_DNA"/>
</dbReference>
<evidence type="ECO:0000256" key="2">
    <source>
        <dbReference type="ARBA" id="ARBA00004514"/>
    </source>
</evidence>
<dbReference type="Gene3D" id="2.20.25.630">
    <property type="match status" value="1"/>
</dbReference>
<keyword evidence="9 30" id="KW-0328">Glycosyltransferase</keyword>
<dbReference type="PROSITE" id="PS51059">
    <property type="entry name" value="PARP_CATALYTIC"/>
    <property type="match status" value="1"/>
</dbReference>
<dbReference type="Pfam" id="PF00533">
    <property type="entry name" value="BRCT"/>
    <property type="match status" value="1"/>
</dbReference>
<dbReference type="CDD" id="cd01437">
    <property type="entry name" value="parp_like"/>
    <property type="match status" value="1"/>
</dbReference>
<evidence type="ECO:0000256" key="29">
    <source>
        <dbReference type="ARBA" id="ARBA00048575"/>
    </source>
</evidence>
<dbReference type="EC" id="2.4.2.-" evidence="30"/>
<dbReference type="PANTHER" id="PTHR10459">
    <property type="entry name" value="DNA LIGASE"/>
    <property type="match status" value="1"/>
</dbReference>
<evidence type="ECO:0000256" key="17">
    <source>
        <dbReference type="ARBA" id="ARBA00022859"/>
    </source>
</evidence>
<dbReference type="PANTHER" id="PTHR10459:SF112">
    <property type="entry name" value="POLY [ADP-RIBOSE] POLYMERASE 1"/>
    <property type="match status" value="1"/>
</dbReference>
<comment type="subcellular location">
    <subcellularLocation>
        <location evidence="1">Chromosome</location>
    </subcellularLocation>
    <subcellularLocation>
        <location evidence="2">Cytoplasm</location>
        <location evidence="2">Cytosol</location>
    </subcellularLocation>
    <subcellularLocation>
        <location evidence="3">Nucleus</location>
        <location evidence="3">Nucleolus</location>
    </subcellularLocation>
</comment>
<evidence type="ECO:0000256" key="26">
    <source>
        <dbReference type="ARBA" id="ARBA00033987"/>
    </source>
</evidence>
<dbReference type="FunFam" id="1.20.142.10:FF:000001">
    <property type="entry name" value="Poly [ADP-ribose] polymerase"/>
    <property type="match status" value="1"/>
</dbReference>
<dbReference type="CDD" id="cd08001">
    <property type="entry name" value="WGR_PARP1_like"/>
    <property type="match status" value="1"/>
</dbReference>
<dbReference type="PROSITE" id="PS52007">
    <property type="entry name" value="PADR1"/>
    <property type="match status" value="1"/>
</dbReference>
<dbReference type="SUPFAM" id="SSF52113">
    <property type="entry name" value="BRCT domain"/>
    <property type="match status" value="1"/>
</dbReference>
<dbReference type="Pfam" id="PF00644">
    <property type="entry name" value="PARP"/>
    <property type="match status" value="1"/>
</dbReference>
<reference evidence="36" key="1">
    <citation type="submission" date="2020-05" db="EMBL/GenBank/DDBJ databases">
        <title>Phylogenomic resolution of chytrid fungi.</title>
        <authorList>
            <person name="Stajich J.E."/>
            <person name="Amses K."/>
            <person name="Simmons R."/>
            <person name="Seto K."/>
            <person name="Myers J."/>
            <person name="Bonds A."/>
            <person name="Quandt C.A."/>
            <person name="Barry K."/>
            <person name="Liu P."/>
            <person name="Grigoriev I."/>
            <person name="Longcore J.E."/>
            <person name="James T.Y."/>
        </authorList>
    </citation>
    <scope>NUCLEOTIDE SEQUENCE</scope>
    <source>
        <strain evidence="36">JEL0318</strain>
    </source>
</reference>